<keyword evidence="3" id="KW-1185">Reference proteome</keyword>
<keyword evidence="1" id="KW-0732">Signal</keyword>
<sequence>MWFATWTLQCCLRIMAFFGALIMPKITDDNDGIHLAVRPQCGLLSGNMSDVNAGVDLDAIKTIVSFGDSYTDGGGNHDGTPLAPPIIIPPNAQAGGRSTNGKVWVENIAHDIGATLMDYATSSAVTNLSLWPSNPKPVDFLGEMAIFLNQSNQLDPKTTLYTVFFGINDYEDSKIDGDHLPQAAQVIINQIKILSSPPTDGRFFLITDVYGRGVHTTAGDAYVQSIFNGLHDLHAGSPYLNVAFADFARIWDGVLGPDPGYKAFGYTSTDSCVIGDGTSTVGSCDDPEHYFYWIPGHPSKETMRIMADYVEEVLTNCHVV</sequence>
<dbReference type="InParanoid" id="A0A0C3F7L2"/>
<dbReference type="GO" id="GO:0016788">
    <property type="term" value="F:hydrolase activity, acting on ester bonds"/>
    <property type="evidence" value="ECO:0007669"/>
    <property type="project" value="InterPro"/>
</dbReference>
<dbReference type="InterPro" id="IPR036514">
    <property type="entry name" value="SGNH_hydro_sf"/>
</dbReference>
<evidence type="ECO:0000313" key="3">
    <source>
        <dbReference type="Proteomes" id="UP000054166"/>
    </source>
</evidence>
<dbReference type="HOGENOM" id="CLU_053747_0_0_1"/>
<evidence type="ECO:0000256" key="1">
    <source>
        <dbReference type="SAM" id="SignalP"/>
    </source>
</evidence>
<proteinExistence type="predicted"/>
<dbReference type="Pfam" id="PF00657">
    <property type="entry name" value="Lipase_GDSL"/>
    <property type="match status" value="1"/>
</dbReference>
<feature type="signal peptide" evidence="1">
    <location>
        <begin position="1"/>
        <end position="16"/>
    </location>
</feature>
<organism evidence="2 3">
    <name type="scientific">Piloderma croceum (strain F 1598)</name>
    <dbReference type="NCBI Taxonomy" id="765440"/>
    <lineage>
        <taxon>Eukaryota</taxon>
        <taxon>Fungi</taxon>
        <taxon>Dikarya</taxon>
        <taxon>Basidiomycota</taxon>
        <taxon>Agaricomycotina</taxon>
        <taxon>Agaricomycetes</taxon>
        <taxon>Agaricomycetidae</taxon>
        <taxon>Atheliales</taxon>
        <taxon>Atheliaceae</taxon>
        <taxon>Piloderma</taxon>
    </lineage>
</organism>
<evidence type="ECO:0000313" key="2">
    <source>
        <dbReference type="EMBL" id="KIM80600.1"/>
    </source>
</evidence>
<reference evidence="3" key="2">
    <citation type="submission" date="2015-01" db="EMBL/GenBank/DDBJ databases">
        <title>Evolutionary Origins and Diversification of the Mycorrhizal Mutualists.</title>
        <authorList>
            <consortium name="DOE Joint Genome Institute"/>
            <consortium name="Mycorrhizal Genomics Consortium"/>
            <person name="Kohler A."/>
            <person name="Kuo A."/>
            <person name="Nagy L.G."/>
            <person name="Floudas D."/>
            <person name="Copeland A."/>
            <person name="Barry K.W."/>
            <person name="Cichocki N."/>
            <person name="Veneault-Fourrey C."/>
            <person name="LaButti K."/>
            <person name="Lindquist E.A."/>
            <person name="Lipzen A."/>
            <person name="Lundell T."/>
            <person name="Morin E."/>
            <person name="Murat C."/>
            <person name="Riley R."/>
            <person name="Ohm R."/>
            <person name="Sun H."/>
            <person name="Tunlid A."/>
            <person name="Henrissat B."/>
            <person name="Grigoriev I.V."/>
            <person name="Hibbett D.S."/>
            <person name="Martin F."/>
        </authorList>
    </citation>
    <scope>NUCLEOTIDE SEQUENCE [LARGE SCALE GENOMIC DNA]</scope>
    <source>
        <strain evidence="3">F 1598</strain>
    </source>
</reference>
<gene>
    <name evidence="2" type="ORF">PILCRDRAFT_822339</name>
</gene>
<feature type="chain" id="PRO_5002164274" evidence="1">
    <location>
        <begin position="17"/>
        <end position="320"/>
    </location>
</feature>
<dbReference type="InterPro" id="IPR001087">
    <property type="entry name" value="GDSL"/>
</dbReference>
<dbReference type="Proteomes" id="UP000054166">
    <property type="component" value="Unassembled WGS sequence"/>
</dbReference>
<dbReference type="AlphaFoldDB" id="A0A0C3F7L2"/>
<reference evidence="2 3" key="1">
    <citation type="submission" date="2014-04" db="EMBL/GenBank/DDBJ databases">
        <authorList>
            <consortium name="DOE Joint Genome Institute"/>
            <person name="Kuo A."/>
            <person name="Tarkka M."/>
            <person name="Buscot F."/>
            <person name="Kohler A."/>
            <person name="Nagy L.G."/>
            <person name="Floudas D."/>
            <person name="Copeland A."/>
            <person name="Barry K.W."/>
            <person name="Cichocki N."/>
            <person name="Veneault-Fourrey C."/>
            <person name="LaButti K."/>
            <person name="Lindquist E.A."/>
            <person name="Lipzen A."/>
            <person name="Lundell T."/>
            <person name="Morin E."/>
            <person name="Murat C."/>
            <person name="Sun H."/>
            <person name="Tunlid A."/>
            <person name="Henrissat B."/>
            <person name="Grigoriev I.V."/>
            <person name="Hibbett D.S."/>
            <person name="Martin F."/>
            <person name="Nordberg H.P."/>
            <person name="Cantor M.N."/>
            <person name="Hua S.X."/>
        </authorList>
    </citation>
    <scope>NUCLEOTIDE SEQUENCE [LARGE SCALE GENOMIC DNA]</scope>
    <source>
        <strain evidence="2 3">F 1598</strain>
    </source>
</reference>
<dbReference type="Gene3D" id="3.40.50.1110">
    <property type="entry name" value="SGNH hydrolase"/>
    <property type="match status" value="1"/>
</dbReference>
<accession>A0A0C3F7L2</accession>
<dbReference type="OrthoDB" id="1600564at2759"/>
<protein>
    <submittedName>
        <fullName evidence="2">Carbohydrate esterase family 16 protein</fullName>
    </submittedName>
</protein>
<dbReference type="SUPFAM" id="SSF52266">
    <property type="entry name" value="SGNH hydrolase"/>
    <property type="match status" value="1"/>
</dbReference>
<dbReference type="EMBL" id="KN833003">
    <property type="protein sequence ID" value="KIM80600.1"/>
    <property type="molecule type" value="Genomic_DNA"/>
</dbReference>
<name>A0A0C3F7L2_PILCF</name>